<reference evidence="1 2" key="1">
    <citation type="journal article" date="2011" name="Syst. Appl. Microbiol.">
        <title>Defluviimonas denitrificans gen. nov., sp. nov., and Pararhodobacter aggregans gen. nov., sp. nov., non-phototrophic Rhodobacteraceae from the biofilter of a marine aquaculture.</title>
        <authorList>
            <person name="Foesel B.U."/>
            <person name="Drake H.L."/>
            <person name="Schramm A."/>
        </authorList>
    </citation>
    <scope>NUCLEOTIDE SEQUENCE [LARGE SCALE GENOMIC DNA]</scope>
    <source>
        <strain evidence="1 2">D1-19</strain>
    </source>
</reference>
<dbReference type="EMBL" id="QDDR01000007">
    <property type="protein sequence ID" value="PVE46797.1"/>
    <property type="molecule type" value="Genomic_DNA"/>
</dbReference>
<comment type="caution">
    <text evidence="1">The sequence shown here is derived from an EMBL/GenBank/DDBJ whole genome shotgun (WGS) entry which is preliminary data.</text>
</comment>
<gene>
    <name evidence="1" type="ORF">DDE23_14010</name>
</gene>
<accession>A0A2T7UQ52</accession>
<evidence type="ECO:0000313" key="2">
    <source>
        <dbReference type="Proteomes" id="UP000244810"/>
    </source>
</evidence>
<dbReference type="AlphaFoldDB" id="A0A2T7UQ52"/>
<protein>
    <recommendedName>
        <fullName evidence="3">DUF2946 domain-containing protein</fullName>
    </recommendedName>
</protein>
<evidence type="ECO:0000313" key="1">
    <source>
        <dbReference type="EMBL" id="PVE46797.1"/>
    </source>
</evidence>
<sequence>MKRGAPLLARGLVLVFAMALAMAGFGHRFASASDLERAQFAQLYGAEFCVTDDEGAPRAATSCPVCHLVAGLYLAAAIEGAVAPANLTLRVRPPVAARHLLASTEAAPPPSRGPPSV</sequence>
<dbReference type="Proteomes" id="UP000244810">
    <property type="component" value="Unassembled WGS sequence"/>
</dbReference>
<name>A0A2T7UQ52_9RHOB</name>
<organism evidence="1 2">
    <name type="scientific">Pararhodobacter aggregans</name>
    <dbReference type="NCBI Taxonomy" id="404875"/>
    <lineage>
        <taxon>Bacteria</taxon>
        <taxon>Pseudomonadati</taxon>
        <taxon>Pseudomonadota</taxon>
        <taxon>Alphaproteobacteria</taxon>
        <taxon>Rhodobacterales</taxon>
        <taxon>Paracoccaceae</taxon>
        <taxon>Pararhodobacter</taxon>
    </lineage>
</organism>
<dbReference type="RefSeq" id="WP_107752369.1">
    <property type="nucleotide sequence ID" value="NZ_QBKF01000007.1"/>
</dbReference>
<proteinExistence type="predicted"/>
<evidence type="ECO:0008006" key="3">
    <source>
        <dbReference type="Google" id="ProtNLM"/>
    </source>
</evidence>
<dbReference type="OrthoDB" id="7872884at2"/>
<keyword evidence="2" id="KW-1185">Reference proteome</keyword>